<reference evidence="3 4" key="1">
    <citation type="submission" date="2017-06" db="EMBL/GenBank/DDBJ databases">
        <title>Salmonella reference genomes for public health.</title>
        <authorList>
            <person name="Robertson J."/>
            <person name="Yoshida C."/>
            <person name="Gurnik S."/>
            <person name="Nash J."/>
        </authorList>
    </citation>
    <scope>NUCLEOTIDE SEQUENCE [LARGE SCALE GENOMIC DNA]</scope>
    <source>
        <strain evidence="3 4">S-1643</strain>
    </source>
</reference>
<gene>
    <name evidence="3" type="ORF">LFZ25_08145</name>
</gene>
<dbReference type="EMBL" id="CP022117">
    <property type="protein sequence ID" value="ASG15923.1"/>
    <property type="molecule type" value="Genomic_DNA"/>
</dbReference>
<name>A0A2C9NXH7_SALET</name>
<dbReference type="RefSeq" id="WP_088730309.1">
    <property type="nucleotide sequence ID" value="NZ_CP022117.1"/>
</dbReference>
<dbReference type="InterPro" id="IPR009826">
    <property type="entry name" value="DNA_circ_N"/>
</dbReference>
<evidence type="ECO:0000259" key="2">
    <source>
        <dbReference type="Pfam" id="PF07157"/>
    </source>
</evidence>
<organism evidence="3 4">
    <name type="scientific">Salmonella enterica subsp. enterica serovar Macclesfield str. S-1643</name>
    <dbReference type="NCBI Taxonomy" id="1242107"/>
    <lineage>
        <taxon>Bacteria</taxon>
        <taxon>Pseudomonadati</taxon>
        <taxon>Pseudomonadota</taxon>
        <taxon>Gammaproteobacteria</taxon>
        <taxon>Enterobacterales</taxon>
        <taxon>Enterobacteriaceae</taxon>
        <taxon>Salmonella</taxon>
    </lineage>
</organism>
<dbReference type="Proteomes" id="UP000197157">
    <property type="component" value="Chromosome"/>
</dbReference>
<feature type="domain" description="DNA circulation N-terminal" evidence="2">
    <location>
        <begin position="24"/>
        <end position="110"/>
    </location>
</feature>
<dbReference type="Pfam" id="PF07157">
    <property type="entry name" value="DNA_circ_N"/>
    <property type="match status" value="1"/>
</dbReference>
<dbReference type="AlphaFoldDB" id="A0A2C9NXH7"/>
<feature type="compositionally biased region" description="Polar residues" evidence="1">
    <location>
        <begin position="311"/>
        <end position="321"/>
    </location>
</feature>
<feature type="region of interest" description="Disordered" evidence="1">
    <location>
        <begin position="311"/>
        <end position="341"/>
    </location>
</feature>
<feature type="compositionally biased region" description="Low complexity" evidence="1">
    <location>
        <begin position="326"/>
        <end position="341"/>
    </location>
</feature>
<evidence type="ECO:0000313" key="3">
    <source>
        <dbReference type="EMBL" id="ASG15923.1"/>
    </source>
</evidence>
<proteinExistence type="predicted"/>
<evidence type="ECO:0000256" key="1">
    <source>
        <dbReference type="SAM" id="MobiDB-lite"/>
    </source>
</evidence>
<evidence type="ECO:0000313" key="4">
    <source>
        <dbReference type="Proteomes" id="UP000197157"/>
    </source>
</evidence>
<protein>
    <submittedName>
        <fullName evidence="3">Multidrug DMT transporter permease</fullName>
    </submittedName>
</protein>
<accession>A0A2C9NXH7</accession>
<sequence length="478" mass="50646">MFESTVNSINGVRDSLGLKRADSGQGTFRNVPFLILKEQKQSGGRRIVKREYPLRETGGVNDLGRKLRERSFSACVLGKNADKAKDALIEALDAPGAGELVHPDFGSVSVMVDTWECRNNADESDYFEFTITIYPAATDNAPESQQNTAAAVSSQKDSLFGSLGDTLSDAWQYVQEGTAGAAAVLDAITGVVDDIYDTVENVGVLQDVNSLLSSLSALKGSVSGLLNQPAMLGANVLGALSGLSDILDASTAFSAYGRLNVHLKSRQSSIDVNHKPAAAVGNVAALFHVAGNASLISQAAAASGVLTQTIESSNSESTTPRSPEISASVSRTSSVSSPVTGSQLNTITTIGNSASVISTDEVQFESHPIFESYTDIERVALEIGEQMDAAALLAADSGFITDSNGITHMRLLTVYDLRNRGLRLPGVTTTTLKRSEPALVALYRVTGNSRQWQRMARRNGVKNPLFVPGGVEVEVIDE</sequence>